<proteinExistence type="predicted"/>
<dbReference type="AlphaFoldDB" id="A0AA49GTG9"/>
<dbReference type="SUPFAM" id="SSF101898">
    <property type="entry name" value="NHL repeat"/>
    <property type="match status" value="1"/>
</dbReference>
<reference evidence="1" key="2">
    <citation type="journal article" date="2024" name="Antonie Van Leeuwenhoek">
        <title>Roseihalotalea indica gen. nov., sp. nov., a halophilic Bacteroidetes from mesopelagic Southwest Indian Ocean with higher carbohydrate metabolic potential.</title>
        <authorList>
            <person name="Chen B."/>
            <person name="Zhang M."/>
            <person name="Lin D."/>
            <person name="Ye J."/>
            <person name="Tang K."/>
        </authorList>
    </citation>
    <scope>NUCLEOTIDE SEQUENCE</scope>
    <source>
        <strain evidence="1">TK19036</strain>
    </source>
</reference>
<dbReference type="EMBL" id="CP120682">
    <property type="protein sequence ID" value="WKN37289.1"/>
    <property type="molecule type" value="Genomic_DNA"/>
</dbReference>
<evidence type="ECO:0000313" key="1">
    <source>
        <dbReference type="EMBL" id="WKN37289.1"/>
    </source>
</evidence>
<protein>
    <submittedName>
        <fullName evidence="1">Uncharacterized protein</fullName>
    </submittedName>
</protein>
<organism evidence="1">
    <name type="scientific">Roseihalotalea indica</name>
    <dbReference type="NCBI Taxonomy" id="2867963"/>
    <lineage>
        <taxon>Bacteria</taxon>
        <taxon>Pseudomonadati</taxon>
        <taxon>Bacteroidota</taxon>
        <taxon>Cytophagia</taxon>
        <taxon>Cytophagales</taxon>
        <taxon>Catalimonadaceae</taxon>
        <taxon>Roseihalotalea</taxon>
    </lineage>
</organism>
<gene>
    <name evidence="1" type="ORF">K4G66_01020</name>
</gene>
<name>A0AA49GTG9_9BACT</name>
<sequence length="441" mass="49696">MTSTNHHNTSDGTSPRALTAQQFYSGFDKAHDTYNAISVASDGKVYYVLSSESVKVGGQMYAYNPQTNHIQHLGDLTEICGEKGQRAISQGKSHVSFHENQGKLYFATHIGYYEQIDGMERLPVTKPDGYNLYPGGHLLAYDLASETFDDLAIAPHGEGILTLTMDKDRNLLYGITWPKGYFIQYDIQQKKLETYGLIHQMGEAGFPGDDYRVLCRSMFVDPKDGQVYFTTSDGNIFSFSPSVKSICKLEGVHLRLDYFGGYDPTRPGSMGYHWRQIFWHPTEEVAYGVHGNSGYLFRFDPRKPSVELLERITSEPSRRSGMSDQFSYGYLGFQLSPDQETIYYLTGGPVYQNGQRLEGEKSIAKGGARGIENLHLVTYHLPTRQYRDHGSIFYPDGTPPTYVNSIAISEARDVYTLARFEHEGQTIQDLIRISISKTSEV</sequence>
<accession>A0AA49GTG9</accession>
<reference evidence="1" key="1">
    <citation type="journal article" date="2023" name="Comput. Struct. Biotechnol. J.">
        <title>Discovery of a novel marine Bacteroidetes with a rich repertoire of carbohydrate-active enzymes.</title>
        <authorList>
            <person name="Chen B."/>
            <person name="Liu G."/>
            <person name="Chen Q."/>
            <person name="Wang H."/>
            <person name="Liu L."/>
            <person name="Tang K."/>
        </authorList>
    </citation>
    <scope>NUCLEOTIDE SEQUENCE</scope>
    <source>
        <strain evidence="1">TK19036</strain>
    </source>
</reference>